<feature type="domain" description="EAL" evidence="3">
    <location>
        <begin position="144"/>
        <end position="397"/>
    </location>
</feature>
<feature type="domain" description="Response regulatory" evidence="2">
    <location>
        <begin position="8"/>
        <end position="130"/>
    </location>
</feature>
<name>A0A1H3BJP2_9PROT</name>
<evidence type="ECO:0000259" key="2">
    <source>
        <dbReference type="PROSITE" id="PS50110"/>
    </source>
</evidence>
<dbReference type="InterPro" id="IPR001789">
    <property type="entry name" value="Sig_transdc_resp-reg_receiver"/>
</dbReference>
<dbReference type="GO" id="GO:0071111">
    <property type="term" value="F:cyclic-guanylate-specific phosphodiesterase activity"/>
    <property type="evidence" value="ECO:0007669"/>
    <property type="project" value="InterPro"/>
</dbReference>
<dbReference type="SMART" id="SM00052">
    <property type="entry name" value="EAL"/>
    <property type="match status" value="1"/>
</dbReference>
<dbReference type="Gene3D" id="3.40.50.2300">
    <property type="match status" value="1"/>
</dbReference>
<dbReference type="Pfam" id="PF00563">
    <property type="entry name" value="EAL"/>
    <property type="match status" value="1"/>
</dbReference>
<dbReference type="SMART" id="SM00448">
    <property type="entry name" value="REC"/>
    <property type="match status" value="1"/>
</dbReference>
<dbReference type="EMBL" id="FNOY01000001">
    <property type="protein sequence ID" value="SDX42136.1"/>
    <property type="molecule type" value="Genomic_DNA"/>
</dbReference>
<dbReference type="SUPFAM" id="SSF52172">
    <property type="entry name" value="CheY-like"/>
    <property type="match status" value="1"/>
</dbReference>
<reference evidence="4 5" key="1">
    <citation type="submission" date="2016-10" db="EMBL/GenBank/DDBJ databases">
        <authorList>
            <person name="de Groot N.N."/>
        </authorList>
    </citation>
    <scope>NUCLEOTIDE SEQUENCE [LARGE SCALE GENOMIC DNA]</scope>
    <source>
        <strain evidence="4 5">Nm1</strain>
    </source>
</reference>
<gene>
    <name evidence="4" type="ORF">SAMN05421881_100142</name>
</gene>
<dbReference type="PANTHER" id="PTHR33121:SF79">
    <property type="entry name" value="CYCLIC DI-GMP PHOSPHODIESTERASE PDED-RELATED"/>
    <property type="match status" value="1"/>
</dbReference>
<dbReference type="InterPro" id="IPR035919">
    <property type="entry name" value="EAL_sf"/>
</dbReference>
<dbReference type="Gene3D" id="3.20.20.450">
    <property type="entry name" value="EAL domain"/>
    <property type="match status" value="1"/>
</dbReference>
<sequence>MTELSAIKILILDDDPFILKILARMLEKQGVVHISCCERGEDALVLIDDAERRPDLILLDLNMPGMDGIEFVRHLVGRRYVGSLILVSGEDERMLRTTEKLVQAHKITILGYLQKPVQPEALEALMIKLAPPVQQRERASGVKKTYDGPAVEAAIEAGELVNYYQPKVRVDTGALAGVETLVRWQHPEDGIIYPDQFIGVAEKHGLINALTQKVLEQAFAQARLWQQSGYELKVAVNVSMDNLASLDFQDVVVRLAAKSAIPPNKIVLEITESQLMGDVRVSLEILTRLRLKRFHLSIDDFGTGHSSLAQLRDIPFDELKIDQGFVHRAWESETLRVIYDTSLALAKQLNMETVAEGVEDRGDWELLRQTGCDLAQGNFIAKPMPADRLSHWMKEWQTRIETESLVAKD</sequence>
<keyword evidence="1" id="KW-0597">Phosphoprotein</keyword>
<feature type="modified residue" description="4-aspartylphosphate" evidence="1">
    <location>
        <position position="60"/>
    </location>
</feature>
<dbReference type="InterPro" id="IPR050706">
    <property type="entry name" value="Cyclic-di-GMP_PDE-like"/>
</dbReference>
<dbReference type="GO" id="GO:0000160">
    <property type="term" value="P:phosphorelay signal transduction system"/>
    <property type="evidence" value="ECO:0007669"/>
    <property type="project" value="InterPro"/>
</dbReference>
<evidence type="ECO:0000313" key="4">
    <source>
        <dbReference type="EMBL" id="SDX42136.1"/>
    </source>
</evidence>
<proteinExistence type="predicted"/>
<dbReference type="Proteomes" id="UP000198640">
    <property type="component" value="Unassembled WGS sequence"/>
</dbReference>
<protein>
    <submittedName>
        <fullName evidence="4">EAL domain, c-di-GMP-specific phosphodiesterase class I (Or its enzymatically inactive variant)</fullName>
    </submittedName>
</protein>
<dbReference type="PROSITE" id="PS50110">
    <property type="entry name" value="RESPONSE_REGULATORY"/>
    <property type="match status" value="1"/>
</dbReference>
<evidence type="ECO:0000313" key="5">
    <source>
        <dbReference type="Proteomes" id="UP000198640"/>
    </source>
</evidence>
<dbReference type="CDD" id="cd01948">
    <property type="entry name" value="EAL"/>
    <property type="match status" value="1"/>
</dbReference>
<dbReference type="OrthoDB" id="9813903at2"/>
<accession>A0A1H3BJP2</accession>
<organism evidence="4 5">
    <name type="scientific">Nitrosomonas halophila</name>
    <dbReference type="NCBI Taxonomy" id="44576"/>
    <lineage>
        <taxon>Bacteria</taxon>
        <taxon>Pseudomonadati</taxon>
        <taxon>Pseudomonadota</taxon>
        <taxon>Betaproteobacteria</taxon>
        <taxon>Nitrosomonadales</taxon>
        <taxon>Nitrosomonadaceae</taxon>
        <taxon>Nitrosomonas</taxon>
    </lineage>
</organism>
<dbReference type="InterPro" id="IPR011006">
    <property type="entry name" value="CheY-like_superfamily"/>
</dbReference>
<dbReference type="STRING" id="44576.SAMN05421881_100142"/>
<evidence type="ECO:0000259" key="3">
    <source>
        <dbReference type="PROSITE" id="PS50883"/>
    </source>
</evidence>
<dbReference type="InterPro" id="IPR001633">
    <property type="entry name" value="EAL_dom"/>
</dbReference>
<dbReference type="Pfam" id="PF00072">
    <property type="entry name" value="Response_reg"/>
    <property type="match status" value="1"/>
</dbReference>
<evidence type="ECO:0000256" key="1">
    <source>
        <dbReference type="PROSITE-ProRule" id="PRU00169"/>
    </source>
</evidence>
<dbReference type="AlphaFoldDB" id="A0A1H3BJP2"/>
<dbReference type="PROSITE" id="PS50883">
    <property type="entry name" value="EAL"/>
    <property type="match status" value="1"/>
</dbReference>
<dbReference type="PANTHER" id="PTHR33121">
    <property type="entry name" value="CYCLIC DI-GMP PHOSPHODIESTERASE PDEF"/>
    <property type="match status" value="1"/>
</dbReference>
<dbReference type="SUPFAM" id="SSF141868">
    <property type="entry name" value="EAL domain-like"/>
    <property type="match status" value="1"/>
</dbReference>
<keyword evidence="5" id="KW-1185">Reference proteome</keyword>